<accession>A0A9P8T9T0</accession>
<keyword evidence="1" id="KW-0677">Repeat</keyword>
<dbReference type="InterPro" id="IPR036612">
    <property type="entry name" value="KH_dom_type_1_sf"/>
</dbReference>
<evidence type="ECO:0000256" key="2">
    <source>
        <dbReference type="PROSITE-ProRule" id="PRU00117"/>
    </source>
</evidence>
<dbReference type="SUPFAM" id="SSF54791">
    <property type="entry name" value="Eukaryotic type KH-domain (KH-domain type I)"/>
    <property type="match status" value="1"/>
</dbReference>
<dbReference type="GO" id="GO:0003723">
    <property type="term" value="F:RNA binding"/>
    <property type="evidence" value="ECO:0007669"/>
    <property type="project" value="UniProtKB-UniRule"/>
</dbReference>
<dbReference type="PROSITE" id="PS50084">
    <property type="entry name" value="KH_TYPE_1"/>
    <property type="match status" value="1"/>
</dbReference>
<dbReference type="Proteomes" id="UP000769157">
    <property type="component" value="Unassembled WGS sequence"/>
</dbReference>
<dbReference type="PANTHER" id="PTHR10288">
    <property type="entry name" value="KH DOMAIN CONTAINING RNA BINDING PROTEIN"/>
    <property type="match status" value="1"/>
</dbReference>
<evidence type="ECO:0000256" key="1">
    <source>
        <dbReference type="ARBA" id="ARBA00022737"/>
    </source>
</evidence>
<proteinExistence type="predicted"/>
<dbReference type="SMART" id="SM00322">
    <property type="entry name" value="KH"/>
    <property type="match status" value="1"/>
</dbReference>
<evidence type="ECO:0000259" key="3">
    <source>
        <dbReference type="SMART" id="SM00322"/>
    </source>
</evidence>
<dbReference type="OrthoDB" id="10027144at2759"/>
<dbReference type="Gene3D" id="3.30.1370.10">
    <property type="entry name" value="K Homology domain, type 1"/>
    <property type="match status" value="1"/>
</dbReference>
<sequence length="192" mass="21648">MLSLRPFLEDPLQTSPARAYLDPCEDSGVGTVTLVLGPKSRLIPLLDELGPQQTVSNVFIDLFRVHACLMEWAVSISGPPQRVWDIYSLENTAVTHKQRAPLQKMDLNTNTTIAKQYRVLRQEAGSLIGKKGRDIEKIREQTTAKIKIHSPDELDLKTNQTQLIEVSGSKEEVLHAERLIQTKIFNYRATKS</sequence>
<dbReference type="GeneID" id="70233108"/>
<dbReference type="EMBL" id="JAEUBE010000087">
    <property type="protein sequence ID" value="KAH3670625.1"/>
    <property type="molecule type" value="Genomic_DNA"/>
</dbReference>
<protein>
    <recommendedName>
        <fullName evidence="3">K Homology domain-containing protein</fullName>
    </recommendedName>
</protein>
<comment type="caution">
    <text evidence="4">The sequence shown here is derived from an EMBL/GenBank/DDBJ whole genome shotgun (WGS) entry which is preliminary data.</text>
</comment>
<gene>
    <name evidence="4" type="ORF">OGAPHI_001140</name>
</gene>
<keyword evidence="2" id="KW-0694">RNA-binding</keyword>
<feature type="domain" description="K Homology" evidence="3">
    <location>
        <begin position="111"/>
        <end position="185"/>
    </location>
</feature>
<dbReference type="InterPro" id="IPR004087">
    <property type="entry name" value="KH_dom"/>
</dbReference>
<dbReference type="InterPro" id="IPR004088">
    <property type="entry name" value="KH_dom_type_1"/>
</dbReference>
<evidence type="ECO:0000313" key="5">
    <source>
        <dbReference type="Proteomes" id="UP000769157"/>
    </source>
</evidence>
<dbReference type="AlphaFoldDB" id="A0A9P8T9T0"/>
<evidence type="ECO:0000313" key="4">
    <source>
        <dbReference type="EMBL" id="KAH3670625.1"/>
    </source>
</evidence>
<reference evidence="4" key="2">
    <citation type="submission" date="2021-01" db="EMBL/GenBank/DDBJ databases">
        <authorList>
            <person name="Schikora-Tamarit M.A."/>
        </authorList>
    </citation>
    <scope>NUCLEOTIDE SEQUENCE</scope>
    <source>
        <strain evidence="4">CBS6075</strain>
    </source>
</reference>
<organism evidence="4 5">
    <name type="scientific">Ogataea philodendri</name>
    <dbReference type="NCBI Taxonomy" id="1378263"/>
    <lineage>
        <taxon>Eukaryota</taxon>
        <taxon>Fungi</taxon>
        <taxon>Dikarya</taxon>
        <taxon>Ascomycota</taxon>
        <taxon>Saccharomycotina</taxon>
        <taxon>Pichiomycetes</taxon>
        <taxon>Pichiales</taxon>
        <taxon>Pichiaceae</taxon>
        <taxon>Ogataea</taxon>
    </lineage>
</organism>
<keyword evidence="5" id="KW-1185">Reference proteome</keyword>
<reference evidence="4" key="1">
    <citation type="journal article" date="2021" name="Open Biol.">
        <title>Shared evolutionary footprints suggest mitochondrial oxidative damage underlies multiple complex I losses in fungi.</title>
        <authorList>
            <person name="Schikora-Tamarit M.A."/>
            <person name="Marcet-Houben M."/>
            <person name="Nosek J."/>
            <person name="Gabaldon T."/>
        </authorList>
    </citation>
    <scope>NUCLEOTIDE SEQUENCE</scope>
    <source>
        <strain evidence="4">CBS6075</strain>
    </source>
</reference>
<name>A0A9P8T9T0_9ASCO</name>
<dbReference type="RefSeq" id="XP_046064050.1">
    <property type="nucleotide sequence ID" value="XM_046201870.1"/>
</dbReference>
<dbReference type="Pfam" id="PF00013">
    <property type="entry name" value="KH_1"/>
    <property type="match status" value="1"/>
</dbReference>